<dbReference type="Proteomes" id="UP000798808">
    <property type="component" value="Unassembled WGS sequence"/>
</dbReference>
<evidence type="ECO:0000256" key="5">
    <source>
        <dbReference type="ARBA" id="ARBA00022692"/>
    </source>
</evidence>
<proteinExistence type="inferred from homology"/>
<accession>A0ABW9RSG2</accession>
<dbReference type="Gene3D" id="1.20.1250.20">
    <property type="entry name" value="MFS general substrate transporter like domains"/>
    <property type="match status" value="1"/>
</dbReference>
<evidence type="ECO:0000256" key="8">
    <source>
        <dbReference type="SAM" id="Phobius"/>
    </source>
</evidence>
<dbReference type="CDD" id="cd17321">
    <property type="entry name" value="MFS_MMR_MDR_like"/>
    <property type="match status" value="1"/>
</dbReference>
<keyword evidence="5 8" id="KW-0812">Transmembrane</keyword>
<evidence type="ECO:0000256" key="6">
    <source>
        <dbReference type="ARBA" id="ARBA00022989"/>
    </source>
</evidence>
<dbReference type="InterPro" id="IPR004638">
    <property type="entry name" value="EmrB-like"/>
</dbReference>
<evidence type="ECO:0000256" key="3">
    <source>
        <dbReference type="ARBA" id="ARBA00022448"/>
    </source>
</evidence>
<feature type="transmembrane region" description="Helical" evidence="8">
    <location>
        <begin position="297"/>
        <end position="317"/>
    </location>
</feature>
<sequence length="503" mass="53904">MLSNTQQKATLIATIMASSMAFIDSTALNVALPALQSDLDMKGSSLLWVINSYALFLSALLLTGGSLGDRYGRKKVFIGGIILFSIASVLCGLSTSSTMLILSRSLQGIGGALMVPGSLSIISALFPKEERGKAIGTWSMFSAMTTVFGPALGGWLAGMGLWRLVFFINIPLAVIALFFLRKVPESRDVHAYKSDNLGALFATLALACLTYGFIEAPNYGFNTPRIFVSLLAGFLLLIVFVLREKKASSPMMSLSLFRSKTFSSTNTITLFIYAALGGFLFFFPLNLIQVQGYPAEIAGLVMLPFGLLIAFLSRWSGHLADKIGARTPLIIGSMVTAIGFYLFSIPGITAGPSDFWETFFPAILTIGIGMGLTVAPLTTAVMNAVPQDKTGSASGINNTIARTAGVLAIAIMGAFGVITFKSSFQENTAQLELSGPLQKQLNEEIPKLAEARPPEGTTKEEKQIINSAVKLSFIETFRQSALIACILAGLSVFTAYYFIPKKR</sequence>
<evidence type="ECO:0000259" key="9">
    <source>
        <dbReference type="PROSITE" id="PS50850"/>
    </source>
</evidence>
<feature type="transmembrane region" description="Helical" evidence="8">
    <location>
        <begin position="138"/>
        <end position="158"/>
    </location>
</feature>
<name>A0ABW9RSG2_9BACT</name>
<protein>
    <submittedName>
        <fullName evidence="10">DHA2 family efflux MFS transporter permease subunit</fullName>
    </submittedName>
</protein>
<feature type="transmembrane region" description="Helical" evidence="8">
    <location>
        <begin position="329"/>
        <end position="348"/>
    </location>
</feature>
<keyword evidence="4" id="KW-1003">Cell membrane</keyword>
<dbReference type="InterPro" id="IPR036259">
    <property type="entry name" value="MFS_trans_sf"/>
</dbReference>
<keyword evidence="11" id="KW-1185">Reference proteome</keyword>
<gene>
    <name evidence="10" type="ORF">E1163_16970</name>
</gene>
<comment type="subcellular location">
    <subcellularLocation>
        <location evidence="1">Cell membrane</location>
        <topology evidence="1">Multi-pass membrane protein</topology>
    </subcellularLocation>
</comment>
<feature type="transmembrane region" description="Helical" evidence="8">
    <location>
        <begin position="264"/>
        <end position="285"/>
    </location>
</feature>
<feature type="transmembrane region" description="Helical" evidence="8">
    <location>
        <begin position="76"/>
        <end position="102"/>
    </location>
</feature>
<keyword evidence="7 8" id="KW-0472">Membrane</keyword>
<dbReference type="EMBL" id="SMLW01000591">
    <property type="protein sequence ID" value="MTI26651.1"/>
    <property type="molecule type" value="Genomic_DNA"/>
</dbReference>
<feature type="domain" description="Major facilitator superfamily (MFS) profile" evidence="9">
    <location>
        <begin position="10"/>
        <end position="503"/>
    </location>
</feature>
<dbReference type="RefSeq" id="WP_155173662.1">
    <property type="nucleotide sequence ID" value="NZ_BAAAFL010000027.1"/>
</dbReference>
<dbReference type="PROSITE" id="PS50850">
    <property type="entry name" value="MFS"/>
    <property type="match status" value="1"/>
</dbReference>
<organism evidence="10 11">
    <name type="scientific">Fulvivirga kasyanovii</name>
    <dbReference type="NCBI Taxonomy" id="396812"/>
    <lineage>
        <taxon>Bacteria</taxon>
        <taxon>Pseudomonadati</taxon>
        <taxon>Bacteroidota</taxon>
        <taxon>Cytophagia</taxon>
        <taxon>Cytophagales</taxon>
        <taxon>Fulvivirgaceae</taxon>
        <taxon>Fulvivirga</taxon>
    </lineage>
</organism>
<dbReference type="InterPro" id="IPR020846">
    <property type="entry name" value="MFS_dom"/>
</dbReference>
<comment type="caution">
    <text evidence="10">The sequence shown here is derived from an EMBL/GenBank/DDBJ whole genome shotgun (WGS) entry which is preliminary data.</text>
</comment>
<evidence type="ECO:0000256" key="4">
    <source>
        <dbReference type="ARBA" id="ARBA00022475"/>
    </source>
</evidence>
<feature type="transmembrane region" description="Helical" evidence="8">
    <location>
        <begin position="226"/>
        <end position="243"/>
    </location>
</feature>
<evidence type="ECO:0000256" key="2">
    <source>
        <dbReference type="ARBA" id="ARBA00008537"/>
    </source>
</evidence>
<evidence type="ECO:0000256" key="7">
    <source>
        <dbReference type="ARBA" id="ARBA00023136"/>
    </source>
</evidence>
<feature type="transmembrane region" description="Helical" evidence="8">
    <location>
        <begin position="406"/>
        <end position="424"/>
    </location>
</feature>
<keyword evidence="3" id="KW-0813">Transport</keyword>
<reference evidence="10 11" key="1">
    <citation type="submission" date="2019-02" db="EMBL/GenBank/DDBJ databases">
        <authorList>
            <person name="Goldberg S.R."/>
            <person name="Haltli B.A."/>
            <person name="Correa H."/>
            <person name="Russell K.G."/>
        </authorList>
    </citation>
    <scope>NUCLEOTIDE SEQUENCE [LARGE SCALE GENOMIC DNA]</scope>
    <source>
        <strain evidence="10 11">JCM 16186</strain>
    </source>
</reference>
<feature type="transmembrane region" description="Helical" evidence="8">
    <location>
        <begin position="481"/>
        <end position="499"/>
    </location>
</feature>
<feature type="transmembrane region" description="Helical" evidence="8">
    <location>
        <begin position="360"/>
        <end position="385"/>
    </location>
</feature>
<feature type="transmembrane region" description="Helical" evidence="8">
    <location>
        <begin position="164"/>
        <end position="184"/>
    </location>
</feature>
<dbReference type="PANTHER" id="PTHR42718:SF9">
    <property type="entry name" value="MAJOR FACILITATOR SUPERFAMILY MULTIDRUG TRANSPORTER MFSC"/>
    <property type="match status" value="1"/>
</dbReference>
<feature type="transmembrane region" description="Helical" evidence="8">
    <location>
        <begin position="196"/>
        <end position="214"/>
    </location>
</feature>
<dbReference type="NCBIfam" id="TIGR00711">
    <property type="entry name" value="efflux_EmrB"/>
    <property type="match status" value="1"/>
</dbReference>
<dbReference type="InterPro" id="IPR011701">
    <property type="entry name" value="MFS"/>
</dbReference>
<feature type="transmembrane region" description="Helical" evidence="8">
    <location>
        <begin position="108"/>
        <end position="126"/>
    </location>
</feature>
<dbReference type="SUPFAM" id="SSF103473">
    <property type="entry name" value="MFS general substrate transporter"/>
    <property type="match status" value="1"/>
</dbReference>
<dbReference type="Pfam" id="PF07690">
    <property type="entry name" value="MFS_1"/>
    <property type="match status" value="1"/>
</dbReference>
<feature type="transmembrane region" description="Helical" evidence="8">
    <location>
        <begin position="45"/>
        <end position="64"/>
    </location>
</feature>
<dbReference type="Gene3D" id="1.20.1720.10">
    <property type="entry name" value="Multidrug resistance protein D"/>
    <property type="match status" value="1"/>
</dbReference>
<evidence type="ECO:0000313" key="11">
    <source>
        <dbReference type="Proteomes" id="UP000798808"/>
    </source>
</evidence>
<dbReference type="PRINTS" id="PR01036">
    <property type="entry name" value="TCRTETB"/>
</dbReference>
<keyword evidence="6 8" id="KW-1133">Transmembrane helix</keyword>
<comment type="similarity">
    <text evidence="2">Belongs to the major facilitator superfamily. EmrB family.</text>
</comment>
<evidence type="ECO:0000256" key="1">
    <source>
        <dbReference type="ARBA" id="ARBA00004651"/>
    </source>
</evidence>
<evidence type="ECO:0000313" key="10">
    <source>
        <dbReference type="EMBL" id="MTI26651.1"/>
    </source>
</evidence>
<dbReference type="PANTHER" id="PTHR42718">
    <property type="entry name" value="MAJOR FACILITATOR SUPERFAMILY MULTIDRUG TRANSPORTER MFSC"/>
    <property type="match status" value="1"/>
</dbReference>